<evidence type="ECO:0000256" key="1">
    <source>
        <dbReference type="ARBA" id="ARBA00022729"/>
    </source>
</evidence>
<dbReference type="Gene3D" id="3.40.50.2300">
    <property type="match status" value="2"/>
</dbReference>
<name>A0A381TY36_9ZZZZ</name>
<sequence length="342" mass="37165">MKQTRISIFFKGILSPLLNKVLVFCAAVLLIGGLAVPLHAAGLKVAAVFETPIEEPWVNQIHVALLQAKDEMGIQYTWSESVKSADFARIMREYAENGYQLITGDSFGAERIARRVARDYPNVSFVFGSGIGPAEPNFGVFDNWIHEPAYLSGMIAGKMTKTNILGVVAAMPIPEVNRLSNAFCNGAKEVNKNVRCKFSFIGSFFDPPKAKEAALAQIEAGADVLYAERFGVIEACTEKGVLAISNMSDQASLGPDTVITGPVWDMWPTIKHVVTLVKAGVPTAQDFGGFSYMGKGGSYLAPYHKWDSKLPSSVKAMVEKRKAEMLDGTFRADIDESAPKSD</sequence>
<evidence type="ECO:0000313" key="3">
    <source>
        <dbReference type="EMBL" id="SVA20351.1"/>
    </source>
</evidence>
<dbReference type="PANTHER" id="PTHR43208">
    <property type="entry name" value="ABC TRANSPORTER SUBSTRATE-BINDING PROTEIN"/>
    <property type="match status" value="1"/>
</dbReference>
<dbReference type="InterPro" id="IPR003760">
    <property type="entry name" value="PnrA-like"/>
</dbReference>
<dbReference type="PANTHER" id="PTHR43208:SF1">
    <property type="entry name" value="ABC TRANSPORTER SUBSTRATE-BINDING PROTEIN"/>
    <property type="match status" value="1"/>
</dbReference>
<accession>A0A381TY36</accession>
<protein>
    <recommendedName>
        <fullName evidence="2">ABC transporter substrate-binding protein PnrA-like domain-containing protein</fullName>
    </recommendedName>
</protein>
<dbReference type="CDD" id="cd06304">
    <property type="entry name" value="PBP1_BmpA_Med_PnrA-like"/>
    <property type="match status" value="1"/>
</dbReference>
<dbReference type="Pfam" id="PF02608">
    <property type="entry name" value="Bmp"/>
    <property type="match status" value="1"/>
</dbReference>
<feature type="domain" description="ABC transporter substrate-binding protein PnrA-like" evidence="2">
    <location>
        <begin position="55"/>
        <end position="274"/>
    </location>
</feature>
<evidence type="ECO:0000259" key="2">
    <source>
        <dbReference type="Pfam" id="PF02608"/>
    </source>
</evidence>
<keyword evidence="1" id="KW-0732">Signal</keyword>
<reference evidence="3" key="1">
    <citation type="submission" date="2018-05" db="EMBL/GenBank/DDBJ databases">
        <authorList>
            <person name="Lanie J.A."/>
            <person name="Ng W.-L."/>
            <person name="Kazmierczak K.M."/>
            <person name="Andrzejewski T.M."/>
            <person name="Davidsen T.M."/>
            <person name="Wayne K.J."/>
            <person name="Tettelin H."/>
            <person name="Glass J.I."/>
            <person name="Rusch D."/>
            <person name="Podicherti R."/>
            <person name="Tsui H.-C.T."/>
            <person name="Winkler M.E."/>
        </authorList>
    </citation>
    <scope>NUCLEOTIDE SEQUENCE</scope>
</reference>
<organism evidence="3">
    <name type="scientific">marine metagenome</name>
    <dbReference type="NCBI Taxonomy" id="408172"/>
    <lineage>
        <taxon>unclassified sequences</taxon>
        <taxon>metagenomes</taxon>
        <taxon>ecological metagenomes</taxon>
    </lineage>
</organism>
<dbReference type="GO" id="GO:0005886">
    <property type="term" value="C:plasma membrane"/>
    <property type="evidence" value="ECO:0007669"/>
    <property type="project" value="InterPro"/>
</dbReference>
<dbReference type="EMBL" id="UINC01005288">
    <property type="protein sequence ID" value="SVA20351.1"/>
    <property type="molecule type" value="Genomic_DNA"/>
</dbReference>
<gene>
    <name evidence="3" type="ORF">METZ01_LOCUS73205</name>
</gene>
<dbReference type="InterPro" id="IPR052910">
    <property type="entry name" value="ABC-Purine-Binding"/>
</dbReference>
<dbReference type="AlphaFoldDB" id="A0A381TY36"/>
<proteinExistence type="predicted"/>